<dbReference type="Pfam" id="PF17168">
    <property type="entry name" value="DUF5127"/>
    <property type="match status" value="2"/>
</dbReference>
<comment type="caution">
    <text evidence="4">The sequence shown here is derived from an EMBL/GenBank/DDBJ whole genome shotgun (WGS) entry which is preliminary data.</text>
</comment>
<evidence type="ECO:0008006" key="6">
    <source>
        <dbReference type="Google" id="ProtNLM"/>
    </source>
</evidence>
<gene>
    <name evidence="4" type="ORF">LTR78_003345</name>
</gene>
<dbReference type="InterPro" id="IPR008928">
    <property type="entry name" value="6-hairpin_glycosidase_sf"/>
</dbReference>
<evidence type="ECO:0000259" key="3">
    <source>
        <dbReference type="Pfam" id="PF17168"/>
    </source>
</evidence>
<accession>A0AAE0WRA8</accession>
<evidence type="ECO:0000313" key="5">
    <source>
        <dbReference type="Proteomes" id="UP001274830"/>
    </source>
</evidence>
<feature type="domain" description="Glutaminase A N-terminal" evidence="3">
    <location>
        <begin position="172"/>
        <end position="366"/>
    </location>
</feature>
<keyword evidence="5" id="KW-1185">Reference proteome</keyword>
<sequence>MDAGPVTLTVTFLSPVTPNDMLRQSMPITYIDVAVKSNDGNKHDVQLYTDISAEWVSGDRSQVAQWDYGVIGNSSSSLRKRAPEAEPTMFMNEAELGMLRAEPSFFMNEAEERRRRECDSTTTSAVSQASVTTSVQESHNATDLTPTATSISDQSTTTIVDKVVSSTSVFATANITASDTSANTTSITITSTAFSTSTSANTSATASSTSAANGIAYHKVWRQLQQEFSEESQQASWGYWYYATKSVAGLTYQSGADIDVRGQFTTSGGLNNTNDTDFRAISDDWPVFAYAVDLGSVGSESVSTVFTLNLAQKNAIQFEGADGIESLQSYWTNTHSDDLSALSFFYNDYQEVVTMTTDLDNKIASDSKAISSDYATLTTLIVRQAFNSLAVVGNGTSPYVFLKEISSDGDVQTVDVIFPAMPIFVYLNPDILKNLLIPIFIYQEAGHFTQGSYAPHDLGYYPNATAAGTETQPLEECGNMLIMSLIYAQRSGDTDFLSQHYNTLNQWTQYLVNESLIPSNQISTDDFAGSLANQTNLALKGMIGIQAMSIIANMTGHAADGANYAQTAASFIAQWQNLGIAHDASPPHTTLAYGQNDTHGLLYNLYADALLQTNLVPVEIYQMQSNFYPTVADTYGSPLDTRHNYTKSDWEIFCAAIADTNTSTWLISDIAKWINETPTNTPVTDLYQADSGDFAQGTGHFLDRPVVGGWFAPLALNQTGIPVR</sequence>
<dbReference type="SUPFAM" id="SSF48208">
    <property type="entry name" value="Six-hairpin glycosidases"/>
    <property type="match status" value="1"/>
</dbReference>
<protein>
    <recommendedName>
        <fullName evidence="6">Glutaminase</fullName>
    </recommendedName>
</protein>
<feature type="compositionally biased region" description="Low complexity" evidence="1">
    <location>
        <begin position="120"/>
        <end position="136"/>
    </location>
</feature>
<evidence type="ECO:0000259" key="2">
    <source>
        <dbReference type="Pfam" id="PF16335"/>
    </source>
</evidence>
<proteinExistence type="predicted"/>
<feature type="compositionally biased region" description="Polar residues" evidence="1">
    <location>
        <begin position="137"/>
        <end position="149"/>
    </location>
</feature>
<dbReference type="PANTHER" id="PTHR31987:SF1">
    <property type="entry name" value="GLUTAMINASE A"/>
    <property type="match status" value="1"/>
</dbReference>
<dbReference type="Proteomes" id="UP001274830">
    <property type="component" value="Unassembled WGS sequence"/>
</dbReference>
<reference evidence="4" key="1">
    <citation type="submission" date="2023-07" db="EMBL/GenBank/DDBJ databases">
        <title>Black Yeasts Isolated from many extreme environments.</title>
        <authorList>
            <person name="Coleine C."/>
            <person name="Stajich J.E."/>
            <person name="Selbmann L."/>
        </authorList>
    </citation>
    <scope>NUCLEOTIDE SEQUENCE</scope>
    <source>
        <strain evidence="4">CCFEE 5485</strain>
    </source>
</reference>
<dbReference type="PANTHER" id="PTHR31987">
    <property type="entry name" value="GLUTAMINASE A-RELATED"/>
    <property type="match status" value="1"/>
</dbReference>
<name>A0AAE0WRA8_9PEZI</name>
<dbReference type="InterPro" id="IPR052743">
    <property type="entry name" value="Glutaminase_GtaA"/>
</dbReference>
<evidence type="ECO:0000313" key="4">
    <source>
        <dbReference type="EMBL" id="KAK3676571.1"/>
    </source>
</evidence>
<feature type="domain" description="Glutaminase A N-terminal" evidence="3">
    <location>
        <begin position="1"/>
        <end position="74"/>
    </location>
</feature>
<dbReference type="AlphaFoldDB" id="A0AAE0WRA8"/>
<feature type="domain" description="Glutaminase A central" evidence="2">
    <location>
        <begin position="371"/>
        <end position="713"/>
    </location>
</feature>
<dbReference type="InterPro" id="IPR033433">
    <property type="entry name" value="GtaA_N"/>
</dbReference>
<dbReference type="EMBL" id="JAUTXT010000009">
    <property type="protein sequence ID" value="KAK3676571.1"/>
    <property type="molecule type" value="Genomic_DNA"/>
</dbReference>
<feature type="region of interest" description="Disordered" evidence="1">
    <location>
        <begin position="111"/>
        <end position="149"/>
    </location>
</feature>
<evidence type="ECO:0000256" key="1">
    <source>
        <dbReference type="SAM" id="MobiDB-lite"/>
    </source>
</evidence>
<organism evidence="4 5">
    <name type="scientific">Recurvomyces mirabilis</name>
    <dbReference type="NCBI Taxonomy" id="574656"/>
    <lineage>
        <taxon>Eukaryota</taxon>
        <taxon>Fungi</taxon>
        <taxon>Dikarya</taxon>
        <taxon>Ascomycota</taxon>
        <taxon>Pezizomycotina</taxon>
        <taxon>Dothideomycetes</taxon>
        <taxon>Dothideomycetidae</taxon>
        <taxon>Mycosphaerellales</taxon>
        <taxon>Teratosphaeriaceae</taxon>
        <taxon>Recurvomyces</taxon>
    </lineage>
</organism>
<dbReference type="InterPro" id="IPR032514">
    <property type="entry name" value="GtaA_central"/>
</dbReference>
<dbReference type="Pfam" id="PF16335">
    <property type="entry name" value="GtaA_6_Hairpin"/>
    <property type="match status" value="1"/>
</dbReference>
<dbReference type="GO" id="GO:0005975">
    <property type="term" value="P:carbohydrate metabolic process"/>
    <property type="evidence" value="ECO:0007669"/>
    <property type="project" value="InterPro"/>
</dbReference>